<evidence type="ECO:0000256" key="3">
    <source>
        <dbReference type="ARBA" id="ARBA00023026"/>
    </source>
</evidence>
<dbReference type="STRING" id="454130.A0A0U5CJP9"/>
<proteinExistence type="predicted"/>
<feature type="domain" description="LysM" evidence="5">
    <location>
        <begin position="21"/>
        <end position="71"/>
    </location>
</feature>
<reference evidence="7" key="1">
    <citation type="journal article" date="2016" name="Genome Announc.">
        <title>Draft genome sequences of fungus Aspergillus calidoustus.</title>
        <authorList>
            <person name="Horn F."/>
            <person name="Linde J."/>
            <person name="Mattern D.J."/>
            <person name="Walther G."/>
            <person name="Guthke R."/>
            <person name="Scherlach K."/>
            <person name="Martin K."/>
            <person name="Brakhage A.A."/>
            <person name="Petzke L."/>
            <person name="Valiante V."/>
        </authorList>
    </citation>
    <scope>NUCLEOTIDE SEQUENCE [LARGE SCALE GENOMIC DNA]</scope>
    <source>
        <strain evidence="7">SF006504</strain>
    </source>
</reference>
<sequence length="487" mass="51717">MADCSNFPDAGTSLCLPDTCDVYTLQANQTCYDITMIYNSTFTVTQLISWNPDINRDCSNLEVMIGTHLCVSAPGDTGGPSVTTTTTSTIATPTAAPTNVANGTNTRCAKYYEVVLGDTCGSLTVMMAISLDDFYFLVRPMPSPSSHGTATHMLQNPEVNKTSCSNLLASSSYCVQAVGDIATYSGYGSIRRGYSNPCITMVPLPSSCIAATATTTDSDWTFPTYTSNATQPTTLPLALGTWSNCSAYTEYIRPVRNTSTINACYVVASIYDVNVTEFVSWNPSLSYDENAADPNRCQLKPGYRYCRQLTKATVTATTTATTTTTTTSEQATSTGPNGQPTPLPIQDGMTTSCGTFYLVKTNDGCYDIAKANNIALDQLYTWNKALSGDCTGLYPTYYICVGLVGSTTTTTTSATATTSSGGVSTPTPTQAGMVSSCTSFYYVQSGDGCYDIAASNGIALDALYDWNPALGGDCSGLWPEYYICVGV</sequence>
<dbReference type="Pfam" id="PF01476">
    <property type="entry name" value="LysM"/>
    <property type="match status" value="2"/>
</dbReference>
<feature type="compositionally biased region" description="Low complexity" evidence="4">
    <location>
        <begin position="317"/>
        <end position="334"/>
    </location>
</feature>
<evidence type="ECO:0000256" key="4">
    <source>
        <dbReference type="SAM" id="MobiDB-lite"/>
    </source>
</evidence>
<keyword evidence="1" id="KW-0147">Chitin-binding</keyword>
<organism evidence="6 7">
    <name type="scientific">Aspergillus calidoustus</name>
    <dbReference type="NCBI Taxonomy" id="454130"/>
    <lineage>
        <taxon>Eukaryota</taxon>
        <taxon>Fungi</taxon>
        <taxon>Dikarya</taxon>
        <taxon>Ascomycota</taxon>
        <taxon>Pezizomycotina</taxon>
        <taxon>Eurotiomycetes</taxon>
        <taxon>Eurotiomycetidae</taxon>
        <taxon>Eurotiales</taxon>
        <taxon>Aspergillaceae</taxon>
        <taxon>Aspergillus</taxon>
        <taxon>Aspergillus subgen. Nidulantes</taxon>
    </lineage>
</organism>
<evidence type="ECO:0000256" key="2">
    <source>
        <dbReference type="ARBA" id="ARBA00022729"/>
    </source>
</evidence>
<dbReference type="Proteomes" id="UP000054771">
    <property type="component" value="Unassembled WGS sequence"/>
</dbReference>
<feature type="domain" description="LysM" evidence="5">
    <location>
        <begin position="439"/>
        <end position="485"/>
    </location>
</feature>
<dbReference type="GO" id="GO:0008061">
    <property type="term" value="F:chitin binding"/>
    <property type="evidence" value="ECO:0007669"/>
    <property type="project" value="UniProtKB-KW"/>
</dbReference>
<gene>
    <name evidence="6" type="ORF">ASPCAL14296</name>
</gene>
<dbReference type="OrthoDB" id="4505602at2759"/>
<dbReference type="CDD" id="cd00118">
    <property type="entry name" value="LysM"/>
    <property type="match status" value="2"/>
</dbReference>
<dbReference type="AlphaFoldDB" id="A0A0U5CJP9"/>
<keyword evidence="3" id="KW-0843">Virulence</keyword>
<dbReference type="InterPro" id="IPR018392">
    <property type="entry name" value="LysM"/>
</dbReference>
<dbReference type="SMART" id="SM00257">
    <property type="entry name" value="LysM"/>
    <property type="match status" value="3"/>
</dbReference>
<dbReference type="EMBL" id="CDMC01000023">
    <property type="protein sequence ID" value="CEL11193.1"/>
    <property type="molecule type" value="Genomic_DNA"/>
</dbReference>
<dbReference type="InterPro" id="IPR052210">
    <property type="entry name" value="LysM1-like"/>
</dbReference>
<keyword evidence="7" id="KW-1185">Reference proteome</keyword>
<evidence type="ECO:0000259" key="5">
    <source>
        <dbReference type="PROSITE" id="PS51782"/>
    </source>
</evidence>
<protein>
    <recommendedName>
        <fullName evidence="5">LysM domain-containing protein</fullName>
    </recommendedName>
</protein>
<feature type="domain" description="LysM" evidence="5">
    <location>
        <begin position="355"/>
        <end position="401"/>
    </location>
</feature>
<dbReference type="PROSITE" id="PS51782">
    <property type="entry name" value="LYSM"/>
    <property type="match status" value="3"/>
</dbReference>
<dbReference type="PANTHER" id="PTHR34997:SF2">
    <property type="entry name" value="LYSM DOMAIN-CONTAINING PROTEIN-RELATED"/>
    <property type="match status" value="1"/>
</dbReference>
<dbReference type="OMA" id="AGLWPNY"/>
<feature type="region of interest" description="Disordered" evidence="4">
    <location>
        <begin position="317"/>
        <end position="344"/>
    </location>
</feature>
<evidence type="ECO:0000313" key="7">
    <source>
        <dbReference type="Proteomes" id="UP000054771"/>
    </source>
</evidence>
<accession>A0A0U5CJP9</accession>
<dbReference type="PANTHER" id="PTHR34997">
    <property type="entry name" value="AM15"/>
    <property type="match status" value="1"/>
</dbReference>
<evidence type="ECO:0000313" key="6">
    <source>
        <dbReference type="EMBL" id="CEL11193.1"/>
    </source>
</evidence>
<dbReference type="InterPro" id="IPR036779">
    <property type="entry name" value="LysM_dom_sf"/>
</dbReference>
<dbReference type="Gene3D" id="3.10.350.10">
    <property type="entry name" value="LysM domain"/>
    <property type="match status" value="4"/>
</dbReference>
<dbReference type="SUPFAM" id="SSF54106">
    <property type="entry name" value="LysM domain"/>
    <property type="match status" value="2"/>
</dbReference>
<keyword evidence="2" id="KW-0732">Signal</keyword>
<evidence type="ECO:0000256" key="1">
    <source>
        <dbReference type="ARBA" id="ARBA00022669"/>
    </source>
</evidence>
<name>A0A0U5CJP9_ASPCI</name>